<dbReference type="GO" id="GO:0003743">
    <property type="term" value="F:translation initiation factor activity"/>
    <property type="evidence" value="ECO:0007669"/>
    <property type="project" value="UniProtKB-KW"/>
</dbReference>
<comment type="caution">
    <text evidence="2">The sequence shown here is derived from an EMBL/GenBank/DDBJ whole genome shotgun (WGS) entry which is preliminary data.</text>
</comment>
<evidence type="ECO:0000313" key="3">
    <source>
        <dbReference type="Proteomes" id="UP000433309"/>
    </source>
</evidence>
<feature type="domain" description="Replication initiation protein-like C-terminal" evidence="1">
    <location>
        <begin position="157"/>
        <end position="322"/>
    </location>
</feature>
<gene>
    <name evidence="2" type="ORF">GJ699_13610</name>
</gene>
<dbReference type="EMBL" id="WKJK01000006">
    <property type="protein sequence ID" value="MRW91027.1"/>
    <property type="molecule type" value="Genomic_DNA"/>
</dbReference>
<keyword evidence="3" id="KW-1185">Reference proteome</keyword>
<dbReference type="AlphaFoldDB" id="A0A6I2L1D7"/>
<evidence type="ECO:0000313" key="2">
    <source>
        <dbReference type="EMBL" id="MRW91027.1"/>
    </source>
</evidence>
<proteinExistence type="predicted"/>
<protein>
    <submittedName>
        <fullName evidence="2">Replication initiation factor</fullName>
    </submittedName>
</protein>
<evidence type="ECO:0000259" key="1">
    <source>
        <dbReference type="Pfam" id="PF02486"/>
    </source>
</evidence>
<dbReference type="Pfam" id="PF02486">
    <property type="entry name" value="Rep_trans"/>
    <property type="match status" value="1"/>
</dbReference>
<organism evidence="2 3">
    <name type="scientific">Duganella guangzhouensis</name>
    <dbReference type="NCBI Taxonomy" id="2666084"/>
    <lineage>
        <taxon>Bacteria</taxon>
        <taxon>Pseudomonadati</taxon>
        <taxon>Pseudomonadota</taxon>
        <taxon>Betaproteobacteria</taxon>
        <taxon>Burkholderiales</taxon>
        <taxon>Oxalobacteraceae</taxon>
        <taxon>Telluria group</taxon>
        <taxon>Duganella</taxon>
    </lineage>
</organism>
<reference evidence="2 3" key="1">
    <citation type="submission" date="2019-11" db="EMBL/GenBank/DDBJ databases">
        <title>Novel species isolated from a subtropical stream in China.</title>
        <authorList>
            <person name="Lu H."/>
        </authorList>
    </citation>
    <scope>NUCLEOTIDE SEQUENCE [LARGE SCALE GENOMIC DNA]</scope>
    <source>
        <strain evidence="2 3">FT80W</strain>
    </source>
</reference>
<dbReference type="InterPro" id="IPR003491">
    <property type="entry name" value="REP-like_C"/>
</dbReference>
<dbReference type="Proteomes" id="UP000433309">
    <property type="component" value="Unassembled WGS sequence"/>
</dbReference>
<name>A0A6I2L1D7_9BURK</name>
<accession>A0A6I2L1D7</accession>
<keyword evidence="2" id="KW-0396">Initiation factor</keyword>
<sequence>MAENSDSPPDDRWISVCEEDLGEVELVLTDSGKVKTMLVRRPAANQGCVIDWVNFTVLEDTWFKTAREHLISDDQIIIEASRQLEKIFGFGITAKREKGMNFYRESWVLGDEMGFVCFGGQRSTMLITLTGLGCINAVAGWEKRLYDFLTTTAIRPSISRIDLAHDDLNGEYLSVDWAETQWLSGGFSFRQGGRPPEIQRVGNWHRPSGKGRTLTVGQRKSSKYCRFYEKGKKEGDKASLWCRCEVEFKNTNSIIELDVLLNPTAYFKGAYPCFSEFVANDTPARMRIKERAAQITVDDCIEITKRQFGKYIRVLRGLFGDQEALDLITNHDEHAWPKRLKPHASCEKTERAPVHVEPHEHFPGLREDAGLSIPSFIQFIKTVPSFGLNGENGFA</sequence>
<keyword evidence="2" id="KW-0648">Protein biosynthesis</keyword>